<name>A0A9D1AKE1_9FIRM</name>
<evidence type="ECO:0000256" key="12">
    <source>
        <dbReference type="ARBA" id="ARBA00023014"/>
    </source>
</evidence>
<comment type="similarity">
    <text evidence="3 17">Belongs to the QueH family.</text>
</comment>
<evidence type="ECO:0000256" key="11">
    <source>
        <dbReference type="ARBA" id="ARBA00023004"/>
    </source>
</evidence>
<keyword evidence="13 17" id="KW-1015">Disulfide bond</keyword>
<feature type="disulfide bond" description="Redox-active" evidence="17">
    <location>
        <begin position="195"/>
        <end position="197"/>
    </location>
</feature>
<feature type="binding site" evidence="17">
    <location>
        <position position="31"/>
    </location>
    <ligand>
        <name>[4Fe-4S] cluster</name>
        <dbReference type="ChEBI" id="CHEBI:49883"/>
    </ligand>
</feature>
<reference evidence="18" key="2">
    <citation type="journal article" date="2021" name="PeerJ">
        <title>Extensive microbial diversity within the chicken gut microbiome revealed by metagenomics and culture.</title>
        <authorList>
            <person name="Gilroy R."/>
            <person name="Ravi A."/>
            <person name="Getino M."/>
            <person name="Pursley I."/>
            <person name="Horton D.L."/>
            <person name="Alikhan N.F."/>
            <person name="Baker D."/>
            <person name="Gharbi K."/>
            <person name="Hall N."/>
            <person name="Watson M."/>
            <person name="Adriaenssens E.M."/>
            <person name="Foster-Nyarko E."/>
            <person name="Jarju S."/>
            <person name="Secka A."/>
            <person name="Antonio M."/>
            <person name="Oren A."/>
            <person name="Chaudhuri R.R."/>
            <person name="La Ragione R."/>
            <person name="Hildebrand F."/>
            <person name="Pallen M.J."/>
        </authorList>
    </citation>
    <scope>NUCLEOTIDE SEQUENCE</scope>
    <source>
        <strain evidence="18">CHK184-25365</strain>
    </source>
</reference>
<evidence type="ECO:0000256" key="8">
    <source>
        <dbReference type="ARBA" id="ARBA00022723"/>
    </source>
</evidence>
<keyword evidence="12 17" id="KW-0411">Iron-sulfur</keyword>
<dbReference type="AlphaFoldDB" id="A0A9D1AKE1"/>
<keyword evidence="14 17" id="KW-0676">Redox-active center</keyword>
<evidence type="ECO:0000313" key="18">
    <source>
        <dbReference type="EMBL" id="HIR41513.1"/>
    </source>
</evidence>
<evidence type="ECO:0000256" key="15">
    <source>
        <dbReference type="ARBA" id="ARBA00031446"/>
    </source>
</evidence>
<evidence type="ECO:0000256" key="7">
    <source>
        <dbReference type="ARBA" id="ARBA00022694"/>
    </source>
</evidence>
<evidence type="ECO:0000313" key="19">
    <source>
        <dbReference type="Proteomes" id="UP000886749"/>
    </source>
</evidence>
<comment type="caution">
    <text evidence="18">The sequence shown here is derived from an EMBL/GenBank/DDBJ whole genome shotgun (WGS) entry which is preliminary data.</text>
</comment>
<dbReference type="EMBL" id="DVGY01000153">
    <property type="protein sequence ID" value="HIR41513.1"/>
    <property type="molecule type" value="Genomic_DNA"/>
</dbReference>
<dbReference type="EC" id="1.17.99.6" evidence="4 17"/>
<comment type="function">
    <text evidence="1 17">Catalyzes the conversion of epoxyqueuosine (oQ) to queuosine (Q), which is a hypermodified base found in the wobble positions of tRNA(Asp), tRNA(Asn), tRNA(His) and tRNA(Tyr).</text>
</comment>
<dbReference type="GO" id="GO:0008616">
    <property type="term" value="P:tRNA queuosine(34) biosynthetic process"/>
    <property type="evidence" value="ECO:0007669"/>
    <property type="project" value="UniProtKB-UniRule"/>
</dbReference>
<evidence type="ECO:0000256" key="17">
    <source>
        <dbReference type="HAMAP-Rule" id="MF_02089"/>
    </source>
</evidence>
<comment type="pathway">
    <text evidence="2 17">tRNA modification; tRNA-queuosine biosynthesis.</text>
</comment>
<evidence type="ECO:0000256" key="1">
    <source>
        <dbReference type="ARBA" id="ARBA00002268"/>
    </source>
</evidence>
<dbReference type="PANTHER" id="PTHR36701">
    <property type="entry name" value="EPOXYQUEUOSINE REDUCTASE QUEH"/>
    <property type="match status" value="1"/>
</dbReference>
<sequence>MNKINYQQKLDALLQQLQSWDRVPTLLLHSCCAPCSSYVIEYLSQYFAITVFYYNPNITEAAEYQKRVAEQKRLLATVTYPHPVTFTEGEYDPAPFWALSQGKENLPEGDERCWACYRLRLEETARQAAKHKPDFFCSTLSVSPHKRADWLNEIGEELAEEYGVAWLPSDFKKRGGYQRSIVLSHEYNLYRQNYCGCVFSRMQAEKKEEARHGA</sequence>
<evidence type="ECO:0000256" key="10">
    <source>
        <dbReference type="ARBA" id="ARBA00023002"/>
    </source>
</evidence>
<keyword evidence="6 17" id="KW-0004">4Fe-4S</keyword>
<dbReference type="GO" id="GO:0046872">
    <property type="term" value="F:metal ion binding"/>
    <property type="evidence" value="ECO:0007669"/>
    <property type="project" value="UniProtKB-KW"/>
</dbReference>
<accession>A0A9D1AKE1</accession>
<evidence type="ECO:0000256" key="6">
    <source>
        <dbReference type="ARBA" id="ARBA00022485"/>
    </source>
</evidence>
<dbReference type="HAMAP" id="MF_02089">
    <property type="entry name" value="QueH"/>
    <property type="match status" value="1"/>
</dbReference>
<dbReference type="GO" id="GO:0052693">
    <property type="term" value="F:epoxyqueuosine reductase activity"/>
    <property type="evidence" value="ECO:0007669"/>
    <property type="project" value="UniProtKB-UniRule"/>
</dbReference>
<feature type="binding site" evidence="17">
    <location>
        <position position="32"/>
    </location>
    <ligand>
        <name>[4Fe-4S] cluster</name>
        <dbReference type="ChEBI" id="CHEBI:49883"/>
    </ligand>
</feature>
<feature type="binding site" evidence="17">
    <location>
        <position position="116"/>
    </location>
    <ligand>
        <name>[4Fe-4S] cluster</name>
        <dbReference type="ChEBI" id="CHEBI:49883"/>
    </ligand>
</feature>
<evidence type="ECO:0000256" key="9">
    <source>
        <dbReference type="ARBA" id="ARBA00022785"/>
    </source>
</evidence>
<evidence type="ECO:0000256" key="4">
    <source>
        <dbReference type="ARBA" id="ARBA00012622"/>
    </source>
</evidence>
<evidence type="ECO:0000256" key="3">
    <source>
        <dbReference type="ARBA" id="ARBA00008207"/>
    </source>
</evidence>
<proteinExistence type="inferred from homology"/>
<evidence type="ECO:0000256" key="14">
    <source>
        <dbReference type="ARBA" id="ARBA00023284"/>
    </source>
</evidence>
<keyword evidence="7 17" id="KW-0819">tRNA processing</keyword>
<evidence type="ECO:0000256" key="5">
    <source>
        <dbReference type="ARBA" id="ARBA00016895"/>
    </source>
</evidence>
<evidence type="ECO:0000256" key="2">
    <source>
        <dbReference type="ARBA" id="ARBA00004691"/>
    </source>
</evidence>
<dbReference type="Proteomes" id="UP000886749">
    <property type="component" value="Unassembled WGS sequence"/>
</dbReference>
<keyword evidence="8 17" id="KW-0479">Metal-binding</keyword>
<keyword evidence="9 17" id="KW-0671">Queuosine biosynthesis</keyword>
<keyword evidence="10 17" id="KW-0560">Oxidoreductase</keyword>
<dbReference type="PANTHER" id="PTHR36701:SF1">
    <property type="entry name" value="EPOXYQUEUOSINE REDUCTASE QUEH"/>
    <property type="match status" value="1"/>
</dbReference>
<gene>
    <name evidence="17" type="primary">queH</name>
    <name evidence="18" type="ORF">IAB36_06785</name>
</gene>
<keyword evidence="11 17" id="KW-0408">Iron</keyword>
<comment type="catalytic activity">
    <reaction evidence="16 17">
        <text>epoxyqueuosine(34) in tRNA + AH2 = queuosine(34) in tRNA + A + H2O</text>
        <dbReference type="Rhea" id="RHEA:32159"/>
        <dbReference type="Rhea" id="RHEA-COMP:18571"/>
        <dbReference type="Rhea" id="RHEA-COMP:18582"/>
        <dbReference type="ChEBI" id="CHEBI:13193"/>
        <dbReference type="ChEBI" id="CHEBI:15377"/>
        <dbReference type="ChEBI" id="CHEBI:17499"/>
        <dbReference type="ChEBI" id="CHEBI:194431"/>
        <dbReference type="ChEBI" id="CHEBI:194443"/>
        <dbReference type="EC" id="1.17.99.6"/>
    </reaction>
</comment>
<feature type="binding site" evidence="17">
    <location>
        <position position="113"/>
    </location>
    <ligand>
        <name>[4Fe-4S] cluster</name>
        <dbReference type="ChEBI" id="CHEBI:49883"/>
    </ligand>
</feature>
<reference evidence="18" key="1">
    <citation type="submission" date="2020-10" db="EMBL/GenBank/DDBJ databases">
        <authorList>
            <person name="Gilroy R."/>
        </authorList>
    </citation>
    <scope>NUCLEOTIDE SEQUENCE</scope>
    <source>
        <strain evidence="18">CHK184-25365</strain>
    </source>
</reference>
<dbReference type="Pfam" id="PF02677">
    <property type="entry name" value="QueH"/>
    <property type="match status" value="1"/>
</dbReference>
<evidence type="ECO:0000256" key="16">
    <source>
        <dbReference type="ARBA" id="ARBA00047415"/>
    </source>
</evidence>
<evidence type="ECO:0000256" key="13">
    <source>
        <dbReference type="ARBA" id="ARBA00023157"/>
    </source>
</evidence>
<protein>
    <recommendedName>
        <fullName evidence="5 17">Epoxyqueuosine reductase QueH</fullName>
        <ecNumber evidence="4 17">1.17.99.6</ecNumber>
    </recommendedName>
    <alternativeName>
        <fullName evidence="15 17">Queuosine biosynthesis protein QueH</fullName>
    </alternativeName>
</protein>
<organism evidence="18 19">
    <name type="scientific">Candidatus Egerieicola pullicola</name>
    <dbReference type="NCBI Taxonomy" id="2840775"/>
    <lineage>
        <taxon>Bacteria</taxon>
        <taxon>Bacillati</taxon>
        <taxon>Bacillota</taxon>
        <taxon>Clostridia</taxon>
        <taxon>Eubacteriales</taxon>
        <taxon>Oscillospiraceae</taxon>
        <taxon>Oscillospiraceae incertae sedis</taxon>
        <taxon>Candidatus Egerieicola</taxon>
    </lineage>
</organism>
<dbReference type="GO" id="GO:0051539">
    <property type="term" value="F:4 iron, 4 sulfur cluster binding"/>
    <property type="evidence" value="ECO:0007669"/>
    <property type="project" value="UniProtKB-UniRule"/>
</dbReference>
<dbReference type="InterPro" id="IPR003828">
    <property type="entry name" value="QueH"/>
</dbReference>